<reference evidence="4 5" key="1">
    <citation type="submission" date="2023-09" db="EMBL/GenBank/DDBJ databases">
        <authorList>
            <person name="Golyshina O.V."/>
            <person name="Lunev E.A."/>
            <person name="Bargiela R."/>
            <person name="Gaines M.C."/>
            <person name="Daum B."/>
            <person name="Bale N.J."/>
            <person name="Koenen M."/>
            <person name="Sinninghe Damst J.S."/>
            <person name="Yakimov M."/>
            <person name="Golyshin P.N."/>
        </authorList>
    </citation>
    <scope>NUCLEOTIDE SEQUENCE [LARGE SCALE GENOMIC DNA]</scope>
    <source>
        <strain evidence="4 5">M1</strain>
    </source>
</reference>
<dbReference type="InterPro" id="IPR043130">
    <property type="entry name" value="CDP-OH_PTrfase_TM_dom"/>
</dbReference>
<feature type="transmembrane region" description="Helical" evidence="3">
    <location>
        <begin position="172"/>
        <end position="191"/>
    </location>
</feature>
<keyword evidence="3" id="KW-1133">Transmembrane helix</keyword>
<feature type="transmembrane region" description="Helical" evidence="3">
    <location>
        <begin position="148"/>
        <end position="166"/>
    </location>
</feature>
<name>A0AAX4NF89_9ARCH</name>
<dbReference type="Gene3D" id="1.20.120.1760">
    <property type="match status" value="1"/>
</dbReference>
<dbReference type="Pfam" id="PF01066">
    <property type="entry name" value="CDP-OH_P_transf"/>
    <property type="match status" value="1"/>
</dbReference>
<gene>
    <name evidence="4" type="ORF">OXIME_000397</name>
</gene>
<dbReference type="GeneID" id="95967122"/>
<dbReference type="InterPro" id="IPR048254">
    <property type="entry name" value="CDP_ALCOHOL_P_TRANSF_CS"/>
</dbReference>
<evidence type="ECO:0000313" key="5">
    <source>
        <dbReference type="Proteomes" id="UP001451606"/>
    </source>
</evidence>
<dbReference type="GO" id="GO:0016780">
    <property type="term" value="F:phosphotransferase activity, for other substituted phosphate groups"/>
    <property type="evidence" value="ECO:0007669"/>
    <property type="project" value="InterPro"/>
</dbReference>
<keyword evidence="5" id="KW-1185">Reference proteome</keyword>
<evidence type="ECO:0000256" key="1">
    <source>
        <dbReference type="ARBA" id="ARBA00022679"/>
    </source>
</evidence>
<dbReference type="PROSITE" id="PS00379">
    <property type="entry name" value="CDP_ALCOHOL_P_TRANSF"/>
    <property type="match status" value="1"/>
</dbReference>
<accession>A0AAX4NF89</accession>
<dbReference type="EMBL" id="CP133772">
    <property type="protein sequence ID" value="WYX99852.1"/>
    <property type="molecule type" value="Genomic_DNA"/>
</dbReference>
<dbReference type="GO" id="GO:0016020">
    <property type="term" value="C:membrane"/>
    <property type="evidence" value="ECO:0007669"/>
    <property type="project" value="InterPro"/>
</dbReference>
<feature type="transmembrane region" description="Helical" evidence="3">
    <location>
        <begin position="27"/>
        <end position="44"/>
    </location>
</feature>
<keyword evidence="1 2" id="KW-0808">Transferase</keyword>
<keyword evidence="3" id="KW-0812">Transmembrane</keyword>
<organism evidence="4 5">
    <name type="scientific">Oxyplasma meridianum</name>
    <dbReference type="NCBI Taxonomy" id="3073602"/>
    <lineage>
        <taxon>Archaea</taxon>
        <taxon>Methanobacteriati</taxon>
        <taxon>Thermoplasmatota</taxon>
        <taxon>Thermoplasmata</taxon>
        <taxon>Thermoplasmatales</taxon>
        <taxon>Thermoplasmataceae</taxon>
        <taxon>Oxyplasma</taxon>
    </lineage>
</organism>
<proteinExistence type="inferred from homology"/>
<keyword evidence="3" id="KW-0472">Membrane</keyword>
<dbReference type="InterPro" id="IPR000462">
    <property type="entry name" value="CDP-OH_P_trans"/>
</dbReference>
<sequence length="201" mass="22370">MVLDSYRSKVDGTLTLMASPFVKMNPNSISLFSLILAALAGIFYYIGSYFLLFSFIFIALSSLFDALDGKVARMRNLQSRRGDLLDHVFDRYSDIFIMLGMVFSAYGDMKIGILAIIGIMLTSYMGTQSQALGLGRNYSGILGRADRLVFMLVFTLIQFFIPGSIMFSGIRITVTVILLIWFAIAGNYTAIKRFLDAYGSV</sequence>
<dbReference type="KEGG" id="omr:OXIME_000397"/>
<evidence type="ECO:0000313" key="4">
    <source>
        <dbReference type="EMBL" id="WYX99852.1"/>
    </source>
</evidence>
<evidence type="ECO:0000256" key="2">
    <source>
        <dbReference type="RuleBase" id="RU003750"/>
    </source>
</evidence>
<dbReference type="RefSeq" id="WP_393971811.1">
    <property type="nucleotide sequence ID" value="NZ_CP133772.1"/>
</dbReference>
<evidence type="ECO:0000256" key="3">
    <source>
        <dbReference type="SAM" id="Phobius"/>
    </source>
</evidence>
<dbReference type="AlphaFoldDB" id="A0AAX4NF89"/>
<dbReference type="Proteomes" id="UP001451606">
    <property type="component" value="Chromosome"/>
</dbReference>
<protein>
    <submittedName>
        <fullName evidence="4">CDP-alcohol phosphatidyltransferase family protein</fullName>
    </submittedName>
</protein>
<dbReference type="GO" id="GO:0008654">
    <property type="term" value="P:phospholipid biosynthetic process"/>
    <property type="evidence" value="ECO:0007669"/>
    <property type="project" value="InterPro"/>
</dbReference>
<comment type="similarity">
    <text evidence="2">Belongs to the CDP-alcohol phosphatidyltransferase class-I family.</text>
</comment>